<dbReference type="EMBL" id="BAAAYN010000027">
    <property type="protein sequence ID" value="GAA3390163.1"/>
    <property type="molecule type" value="Genomic_DNA"/>
</dbReference>
<evidence type="ECO:0000313" key="2">
    <source>
        <dbReference type="Proteomes" id="UP001501676"/>
    </source>
</evidence>
<gene>
    <name evidence="1" type="ORF">GCM10020369_43080</name>
</gene>
<accession>A0ABP6T230</accession>
<dbReference type="Pfam" id="PF10739">
    <property type="entry name" value="DUF2550"/>
    <property type="match status" value="1"/>
</dbReference>
<proteinExistence type="predicted"/>
<dbReference type="RefSeq" id="WP_345729972.1">
    <property type="nucleotide sequence ID" value="NZ_BAAAYN010000027.1"/>
</dbReference>
<dbReference type="Proteomes" id="UP001501676">
    <property type="component" value="Unassembled WGS sequence"/>
</dbReference>
<dbReference type="InterPro" id="IPR019675">
    <property type="entry name" value="DUF2550"/>
</dbReference>
<protein>
    <submittedName>
        <fullName evidence="1">DUF2550 domain-containing protein</fullName>
    </submittedName>
</protein>
<keyword evidence="2" id="KW-1185">Reference proteome</keyword>
<sequence>MTTVLEVVALLFALVFVLLAVLFARRLVIARSGAVELSVRLYRARFGRGWALGLARFSGDQLRWYRLFSFSPWPRRVLTRRELVVVGRRDPSEQETLALMTGSVVLECADRAGPVDLAMSGTALTGFLSWLESAAPGAAPPHTAR</sequence>
<organism evidence="1 2">
    <name type="scientific">Cryptosporangium minutisporangium</name>
    <dbReference type="NCBI Taxonomy" id="113569"/>
    <lineage>
        <taxon>Bacteria</taxon>
        <taxon>Bacillati</taxon>
        <taxon>Actinomycetota</taxon>
        <taxon>Actinomycetes</taxon>
        <taxon>Cryptosporangiales</taxon>
        <taxon>Cryptosporangiaceae</taxon>
        <taxon>Cryptosporangium</taxon>
    </lineage>
</organism>
<reference evidence="2" key="1">
    <citation type="journal article" date="2019" name="Int. J. Syst. Evol. Microbiol.">
        <title>The Global Catalogue of Microorganisms (GCM) 10K type strain sequencing project: providing services to taxonomists for standard genome sequencing and annotation.</title>
        <authorList>
            <consortium name="The Broad Institute Genomics Platform"/>
            <consortium name="The Broad Institute Genome Sequencing Center for Infectious Disease"/>
            <person name="Wu L."/>
            <person name="Ma J."/>
        </authorList>
    </citation>
    <scope>NUCLEOTIDE SEQUENCE [LARGE SCALE GENOMIC DNA]</scope>
    <source>
        <strain evidence="2">JCM 9458</strain>
    </source>
</reference>
<evidence type="ECO:0000313" key="1">
    <source>
        <dbReference type="EMBL" id="GAA3390163.1"/>
    </source>
</evidence>
<comment type="caution">
    <text evidence="1">The sequence shown here is derived from an EMBL/GenBank/DDBJ whole genome shotgun (WGS) entry which is preliminary data.</text>
</comment>
<name>A0ABP6T230_9ACTN</name>